<sequence length="126" mass="13471">MDPTYFDELKSSIENKDPNKLVETLAEGEKLIVSYAEDSGNKTEVLTEEDVVTPQACGPTVCVLVVVAGVYLYVGGVQGVVLQTGAAITTGIWKYVAYTSSSVQQAYAIEQAAVETLDMLTEQSGK</sequence>
<organism evidence="1 2">
    <name type="scientific">Lysinibacillus halotolerans</name>
    <dbReference type="NCBI Taxonomy" id="1368476"/>
    <lineage>
        <taxon>Bacteria</taxon>
        <taxon>Bacillati</taxon>
        <taxon>Bacillota</taxon>
        <taxon>Bacilli</taxon>
        <taxon>Bacillales</taxon>
        <taxon>Bacillaceae</taxon>
        <taxon>Lysinibacillus</taxon>
    </lineage>
</organism>
<proteinExistence type="predicted"/>
<dbReference type="RefSeq" id="WP_122970843.1">
    <property type="nucleotide sequence ID" value="NZ_RHLQ01000004.1"/>
</dbReference>
<protein>
    <submittedName>
        <fullName evidence="1">Uncharacterized protein</fullName>
    </submittedName>
</protein>
<reference evidence="1 2" key="1">
    <citation type="journal article" date="2014" name="Int. J. Syst. Evol. Microbiol.">
        <title>Lysinibacillus halotolerans sp. nov., isolated from saline-alkaline soil.</title>
        <authorList>
            <person name="Kong D."/>
            <person name="Wang Y."/>
            <person name="Zhao B."/>
            <person name="Li Y."/>
            <person name="Song J."/>
            <person name="Zhai Y."/>
            <person name="Zhang C."/>
            <person name="Wang H."/>
            <person name="Chen X."/>
            <person name="Zhao B."/>
            <person name="Ruan Z."/>
        </authorList>
    </citation>
    <scope>NUCLEOTIDE SEQUENCE [LARGE SCALE GENOMIC DNA]</scope>
    <source>
        <strain evidence="1 2">MCCC 1A12703</strain>
    </source>
</reference>
<gene>
    <name evidence="1" type="ORF">EC501_03155</name>
</gene>
<evidence type="ECO:0000313" key="1">
    <source>
        <dbReference type="EMBL" id="RND00954.1"/>
    </source>
</evidence>
<name>A0A3M8HG13_9BACI</name>
<evidence type="ECO:0000313" key="2">
    <source>
        <dbReference type="Proteomes" id="UP000279909"/>
    </source>
</evidence>
<dbReference type="EMBL" id="RHLQ01000004">
    <property type="protein sequence ID" value="RND00954.1"/>
    <property type="molecule type" value="Genomic_DNA"/>
</dbReference>
<dbReference type="AlphaFoldDB" id="A0A3M8HG13"/>
<dbReference type="InterPro" id="IPR023888">
    <property type="entry name" value="SdpC-like"/>
</dbReference>
<comment type="caution">
    <text evidence="1">The sequence shown here is derived from an EMBL/GenBank/DDBJ whole genome shotgun (WGS) entry which is preliminary data.</text>
</comment>
<accession>A0A3M8HG13</accession>
<dbReference type="Pfam" id="PF26137">
    <property type="entry name" value="Toxin_SdpC"/>
    <property type="match status" value="1"/>
</dbReference>
<dbReference type="Proteomes" id="UP000279909">
    <property type="component" value="Unassembled WGS sequence"/>
</dbReference>
<keyword evidence="2" id="KW-1185">Reference proteome</keyword>